<dbReference type="InterPro" id="IPR058625">
    <property type="entry name" value="MdtA-like_BSH"/>
</dbReference>
<feature type="chain" id="PRO_5037757684" evidence="8">
    <location>
        <begin position="26"/>
        <end position="391"/>
    </location>
</feature>
<dbReference type="GO" id="GO:0015562">
    <property type="term" value="F:efflux transmembrane transporter activity"/>
    <property type="evidence" value="ECO:0007669"/>
    <property type="project" value="TreeGrafter"/>
</dbReference>
<dbReference type="Pfam" id="PF25917">
    <property type="entry name" value="BSH_RND"/>
    <property type="match status" value="1"/>
</dbReference>
<reference evidence="13" key="1">
    <citation type="submission" date="2020-07" db="EMBL/GenBank/DDBJ databases">
        <title>Huge and variable diversity of episymbiotic CPR bacteria and DPANN archaea in groundwater ecosystems.</title>
        <authorList>
            <person name="He C.Y."/>
            <person name="Keren R."/>
            <person name="Whittaker M."/>
            <person name="Farag I.F."/>
            <person name="Doudna J."/>
            <person name="Cate J.H.D."/>
            <person name="Banfield J.F."/>
        </authorList>
    </citation>
    <scope>NUCLEOTIDE SEQUENCE</scope>
    <source>
        <strain evidence="13">NC_groundwater_763_Ag_S-0.2um_68_21</strain>
    </source>
</reference>
<evidence type="ECO:0000256" key="7">
    <source>
        <dbReference type="SAM" id="Coils"/>
    </source>
</evidence>
<evidence type="ECO:0000313" key="13">
    <source>
        <dbReference type="EMBL" id="MBI3127552.1"/>
    </source>
</evidence>
<keyword evidence="3" id="KW-0813">Transport</keyword>
<evidence type="ECO:0000259" key="9">
    <source>
        <dbReference type="Pfam" id="PF25876"/>
    </source>
</evidence>
<sequence length="391" mass="42035">MKWLGWARASSPCRAAVALAVLAFAAGCSRSEEPASKAARTGRPPVPVAVAAARGAEVPVELHAIGTVTAFSKVSIKSRLAGQLMRAAFKEGDHVQSGQMIFTIDPRPFQAALEQTQANMRKDEALLVKAKADMRRAEELAKTRVISAATLDQNRAAVDSLVAAVASDKAAVENARLQLSYCYIHSPIEGRIGTLLVNEGNMIKENETVMAVINQIRPIYVDFSVPERHLGEIRDRMARGPLKVVAAVPGDTSRRAEGELAVVNNTVDASTGTIMLRAQFPNQDEALWPGQFVNVTLRLRTIPHAVLVPSQAVQPGQEGQYVFVVKPDLTAEMRPVVTGQAHGQDVIVENGLRAGERVVTTGQLRLVNNSKVQIKEEEKGKATAAKPQAAP</sequence>
<comment type="subcellular location">
    <subcellularLocation>
        <location evidence="1">Cell membrane</location>
    </subcellularLocation>
</comment>
<dbReference type="FunFam" id="2.40.420.20:FF:000001">
    <property type="entry name" value="Efflux RND transporter periplasmic adaptor subunit"/>
    <property type="match status" value="1"/>
</dbReference>
<accession>A0A932HYD5</accession>
<protein>
    <submittedName>
        <fullName evidence="13">Efflux RND transporter periplasmic adaptor subunit</fullName>
    </submittedName>
</protein>
<dbReference type="Proteomes" id="UP000782312">
    <property type="component" value="Unassembled WGS sequence"/>
</dbReference>
<dbReference type="GO" id="GO:0030313">
    <property type="term" value="C:cell envelope"/>
    <property type="evidence" value="ECO:0007669"/>
    <property type="project" value="UniProtKB-SubCell"/>
</dbReference>
<evidence type="ECO:0000256" key="6">
    <source>
        <dbReference type="ARBA" id="ARBA00023136"/>
    </source>
</evidence>
<comment type="similarity">
    <text evidence="2">Belongs to the membrane fusion protein (MFP) (TC 8.A.1) family.</text>
</comment>
<proteinExistence type="inferred from homology"/>
<evidence type="ECO:0000313" key="14">
    <source>
        <dbReference type="Proteomes" id="UP000782312"/>
    </source>
</evidence>
<feature type="domain" description="Multidrug resistance protein MdtA-like alpha-helical hairpin" evidence="9">
    <location>
        <begin position="113"/>
        <end position="181"/>
    </location>
</feature>
<dbReference type="InterPro" id="IPR058624">
    <property type="entry name" value="MdtA-like_HH"/>
</dbReference>
<dbReference type="PANTHER" id="PTHR30469:SF36">
    <property type="entry name" value="BLL3903 PROTEIN"/>
    <property type="match status" value="1"/>
</dbReference>
<dbReference type="PROSITE" id="PS51257">
    <property type="entry name" value="PROKAR_LIPOPROTEIN"/>
    <property type="match status" value="1"/>
</dbReference>
<dbReference type="InterPro" id="IPR058627">
    <property type="entry name" value="MdtA-like_C"/>
</dbReference>
<keyword evidence="7" id="KW-0175">Coiled coil</keyword>
<comment type="caution">
    <text evidence="13">The sequence shown here is derived from an EMBL/GenBank/DDBJ whole genome shotgun (WGS) entry which is preliminary data.</text>
</comment>
<feature type="domain" description="Multidrug resistance protein MdtA-like barrel-sandwich hybrid" evidence="10">
    <location>
        <begin position="73"/>
        <end position="213"/>
    </location>
</feature>
<dbReference type="PANTHER" id="PTHR30469">
    <property type="entry name" value="MULTIDRUG RESISTANCE PROTEIN MDTA"/>
    <property type="match status" value="1"/>
</dbReference>
<dbReference type="Gene3D" id="2.40.420.20">
    <property type="match status" value="1"/>
</dbReference>
<keyword evidence="4" id="KW-1003">Cell membrane</keyword>
<feature type="signal peptide" evidence="8">
    <location>
        <begin position="1"/>
        <end position="25"/>
    </location>
</feature>
<dbReference type="AlphaFoldDB" id="A0A932HYD5"/>
<feature type="domain" description="Multidrug resistance protein MdtA-like beta-barrel" evidence="11">
    <location>
        <begin position="218"/>
        <end position="299"/>
    </location>
</feature>
<evidence type="ECO:0000256" key="4">
    <source>
        <dbReference type="ARBA" id="ARBA00022475"/>
    </source>
</evidence>
<dbReference type="Gene3D" id="1.10.287.470">
    <property type="entry name" value="Helix hairpin bin"/>
    <property type="match status" value="1"/>
</dbReference>
<feature type="domain" description="Multidrug resistance protein MdtA-like C-terminal permuted SH3" evidence="12">
    <location>
        <begin position="305"/>
        <end position="362"/>
    </location>
</feature>
<dbReference type="Gene3D" id="2.40.50.100">
    <property type="match status" value="1"/>
</dbReference>
<dbReference type="GO" id="GO:1990281">
    <property type="term" value="C:efflux pump complex"/>
    <property type="evidence" value="ECO:0007669"/>
    <property type="project" value="TreeGrafter"/>
</dbReference>
<dbReference type="NCBIfam" id="TIGR01730">
    <property type="entry name" value="RND_mfp"/>
    <property type="match status" value="1"/>
</dbReference>
<evidence type="ECO:0000256" key="5">
    <source>
        <dbReference type="ARBA" id="ARBA00022519"/>
    </source>
</evidence>
<name>A0A932HYD5_UNCTE</name>
<feature type="coiled-coil region" evidence="7">
    <location>
        <begin position="113"/>
        <end position="140"/>
    </location>
</feature>
<keyword evidence="8" id="KW-0732">Signal</keyword>
<dbReference type="Pfam" id="PF25967">
    <property type="entry name" value="RND-MFP_C"/>
    <property type="match status" value="1"/>
</dbReference>
<gene>
    <name evidence="13" type="ORF">HYZ11_08120</name>
</gene>
<dbReference type="Gene3D" id="2.40.30.170">
    <property type="match status" value="1"/>
</dbReference>
<dbReference type="Pfam" id="PF25944">
    <property type="entry name" value="Beta-barrel_RND"/>
    <property type="match status" value="1"/>
</dbReference>
<keyword evidence="5" id="KW-0997">Cell inner membrane</keyword>
<evidence type="ECO:0000259" key="12">
    <source>
        <dbReference type="Pfam" id="PF25967"/>
    </source>
</evidence>
<dbReference type="EMBL" id="JACPUR010000017">
    <property type="protein sequence ID" value="MBI3127552.1"/>
    <property type="molecule type" value="Genomic_DNA"/>
</dbReference>
<evidence type="ECO:0000259" key="11">
    <source>
        <dbReference type="Pfam" id="PF25944"/>
    </source>
</evidence>
<keyword evidence="6" id="KW-0472">Membrane</keyword>
<evidence type="ECO:0000256" key="8">
    <source>
        <dbReference type="SAM" id="SignalP"/>
    </source>
</evidence>
<dbReference type="InterPro" id="IPR006143">
    <property type="entry name" value="RND_pump_MFP"/>
</dbReference>
<evidence type="ECO:0000256" key="2">
    <source>
        <dbReference type="ARBA" id="ARBA00009477"/>
    </source>
</evidence>
<dbReference type="InterPro" id="IPR058626">
    <property type="entry name" value="MdtA-like_b-barrel"/>
</dbReference>
<dbReference type="Pfam" id="PF25876">
    <property type="entry name" value="HH_MFP_RND"/>
    <property type="match status" value="1"/>
</dbReference>
<organism evidence="13 14">
    <name type="scientific">Tectimicrobiota bacterium</name>
    <dbReference type="NCBI Taxonomy" id="2528274"/>
    <lineage>
        <taxon>Bacteria</taxon>
        <taxon>Pseudomonadati</taxon>
        <taxon>Nitrospinota/Tectimicrobiota group</taxon>
        <taxon>Candidatus Tectimicrobiota</taxon>
    </lineage>
</organism>
<dbReference type="SUPFAM" id="SSF111369">
    <property type="entry name" value="HlyD-like secretion proteins"/>
    <property type="match status" value="1"/>
</dbReference>
<evidence type="ECO:0000256" key="1">
    <source>
        <dbReference type="ARBA" id="ARBA00004236"/>
    </source>
</evidence>
<evidence type="ECO:0000259" key="10">
    <source>
        <dbReference type="Pfam" id="PF25917"/>
    </source>
</evidence>
<evidence type="ECO:0000256" key="3">
    <source>
        <dbReference type="ARBA" id="ARBA00022448"/>
    </source>
</evidence>